<accession>B8M6S7</accession>
<dbReference type="PROSITE" id="PS50086">
    <property type="entry name" value="TBC_RABGAP"/>
    <property type="match status" value="1"/>
</dbReference>
<dbReference type="AlphaFoldDB" id="B8M6S7"/>
<dbReference type="OMA" id="SPWQTLR"/>
<keyword evidence="5" id="KW-1185">Reference proteome</keyword>
<dbReference type="PANTHER" id="PTHR22957">
    <property type="entry name" value="TBC1 DOMAIN FAMILY MEMBER GTPASE-ACTIVATING PROTEIN"/>
    <property type="match status" value="1"/>
</dbReference>
<feature type="compositionally biased region" description="Polar residues" evidence="2">
    <location>
        <begin position="621"/>
        <end position="643"/>
    </location>
</feature>
<dbReference type="Proteomes" id="UP000001745">
    <property type="component" value="Unassembled WGS sequence"/>
</dbReference>
<dbReference type="PhylomeDB" id="B8M6S7"/>
<dbReference type="InterPro" id="IPR000195">
    <property type="entry name" value="Rab-GAP-TBC_dom"/>
</dbReference>
<dbReference type="GeneID" id="8097806"/>
<dbReference type="OrthoDB" id="27140at2759"/>
<dbReference type="SMART" id="SM00164">
    <property type="entry name" value="TBC"/>
    <property type="match status" value="1"/>
</dbReference>
<dbReference type="FunFam" id="1.10.472.80:FF:000038">
    <property type="entry name" value="TBC1 domain family member 5"/>
    <property type="match status" value="1"/>
</dbReference>
<dbReference type="InterPro" id="IPR035969">
    <property type="entry name" value="Rab-GAP_TBC_sf"/>
</dbReference>
<dbReference type="PANTHER" id="PTHR22957:SF337">
    <property type="entry name" value="TBC1 DOMAIN FAMILY MEMBER 5"/>
    <property type="match status" value="1"/>
</dbReference>
<feature type="domain" description="Rab-GAP TBC" evidence="3">
    <location>
        <begin position="55"/>
        <end position="320"/>
    </location>
</feature>
<dbReference type="HOGENOM" id="CLU_019939_0_0_1"/>
<feature type="compositionally biased region" description="Low complexity" evidence="2">
    <location>
        <begin position="421"/>
        <end position="432"/>
    </location>
</feature>
<name>B8M6S7_TALSN</name>
<evidence type="ECO:0000256" key="1">
    <source>
        <dbReference type="ARBA" id="ARBA00022468"/>
    </source>
</evidence>
<evidence type="ECO:0000256" key="2">
    <source>
        <dbReference type="SAM" id="MobiDB-lite"/>
    </source>
</evidence>
<feature type="region of interest" description="Disordered" evidence="2">
    <location>
        <begin position="396"/>
        <end position="437"/>
    </location>
</feature>
<organism evidence="4 5">
    <name type="scientific">Talaromyces stipitatus (strain ATCC 10500 / CBS 375.48 / QM 6759 / NRRL 1006)</name>
    <name type="common">Penicillium stipitatum</name>
    <dbReference type="NCBI Taxonomy" id="441959"/>
    <lineage>
        <taxon>Eukaryota</taxon>
        <taxon>Fungi</taxon>
        <taxon>Dikarya</taxon>
        <taxon>Ascomycota</taxon>
        <taxon>Pezizomycotina</taxon>
        <taxon>Eurotiomycetes</taxon>
        <taxon>Eurotiomycetidae</taxon>
        <taxon>Eurotiales</taxon>
        <taxon>Trichocomaceae</taxon>
        <taxon>Talaromyces</taxon>
        <taxon>Talaromyces sect. Talaromyces</taxon>
    </lineage>
</organism>
<evidence type="ECO:0000313" key="4">
    <source>
        <dbReference type="EMBL" id="EED20147.1"/>
    </source>
</evidence>
<dbReference type="FunFam" id="1.10.8.270:FF:000031">
    <property type="entry name" value="TBC1 domain family member 5"/>
    <property type="match status" value="1"/>
</dbReference>
<dbReference type="VEuPathDB" id="FungiDB:TSTA_033890"/>
<feature type="region of interest" description="Disordered" evidence="2">
    <location>
        <begin position="570"/>
        <end position="729"/>
    </location>
</feature>
<sequence>MKTIEEARYDSHLFTLRLDPSLIIVIRRRWETLLGYGQSTYDLKQAIISEDGENPCETGLRSVCWKIFLLCDDLDRSKWIDRLSDTRSAYDSLREHFLKYIKHPDDLQSAVDPLAEDEESPWQVLRQDEATRVEIYQDVERCLQDNFFFREASTKSMMLDILFVYSKLNPDLGYRQGMHELLAPILWVVERDAVASQSSKITPADAADDESVMLQLLDASYIESDSFNLFCSVMQVARSFYEHTDNKTVNGQAETAPIVARSQFIHNELLMAADHELATHLNTIEILPQIFLTRWIRLLFGREFSFDDTLLIWDLLFANGLRATLIDHICVAMLLRIRWQLLEVDYSSALTLLLRYPALQDHGPQTLVHDGLYLEQNLSPARGAFLVSKYSGRPPELAKDPLQLPPREPSPRKVDRRSHSRNLSGGSSSGQSPARNNQRTLESLFQDVSEGLQRRTEGWGVAKAVRGAVSEAKRNMAHAEVPTSRGWRGSPRFGTPRLGASRSSDPVDLVQQVASLKKRDDTLAGLLSEAIHDLKLIKESTTDLGPEATETLDRAFQKIKTVQTNLQGSSGATAIKPTSFTTEDEKVAPNRPETIKREVEKPEAIQHRPTETAPVSESKMAEQQANVSNADTESGTVSSTSFRTPALSPPPRSAHTPLPRRPLAQSEFSWMLGENTHRSSFVSSTSLPPDQSRQSESRSRQGSLFGDGRDGKREQSQKEEDSLSLNDFT</sequence>
<dbReference type="Gene3D" id="1.10.472.80">
    <property type="entry name" value="Ypt/Rab-GAP domain of gyp1p, domain 3"/>
    <property type="match status" value="1"/>
</dbReference>
<dbReference type="Pfam" id="PF00566">
    <property type="entry name" value="RabGAP-TBC"/>
    <property type="match status" value="1"/>
</dbReference>
<gene>
    <name evidence="4" type="ORF">TSTA_033890</name>
</gene>
<evidence type="ECO:0000313" key="5">
    <source>
        <dbReference type="Proteomes" id="UP000001745"/>
    </source>
</evidence>
<dbReference type="STRING" id="441959.B8M6S7"/>
<dbReference type="Gene3D" id="1.10.8.270">
    <property type="entry name" value="putative rabgap domain of human tbc1 domain family member 14 like domains"/>
    <property type="match status" value="1"/>
</dbReference>
<proteinExistence type="predicted"/>
<feature type="compositionally biased region" description="Basic and acidic residues" evidence="2">
    <location>
        <begin position="583"/>
        <end position="610"/>
    </location>
</feature>
<protein>
    <submittedName>
        <fullName evidence="4">TBC domain protein, putative</fullName>
    </submittedName>
</protein>
<dbReference type="GO" id="GO:0005096">
    <property type="term" value="F:GTPase activator activity"/>
    <property type="evidence" value="ECO:0007669"/>
    <property type="project" value="UniProtKB-KW"/>
</dbReference>
<feature type="compositionally biased region" description="Polar residues" evidence="2">
    <location>
        <begin position="570"/>
        <end position="581"/>
    </location>
</feature>
<dbReference type="EMBL" id="EQ962654">
    <property type="protein sequence ID" value="EED20147.1"/>
    <property type="molecule type" value="Genomic_DNA"/>
</dbReference>
<dbReference type="InParanoid" id="B8M6S7"/>
<feature type="compositionally biased region" description="Polar residues" evidence="2">
    <location>
        <begin position="678"/>
        <end position="689"/>
    </location>
</feature>
<keyword evidence="1" id="KW-0343">GTPase activation</keyword>
<dbReference type="RefSeq" id="XP_002480581.1">
    <property type="nucleotide sequence ID" value="XM_002480536.1"/>
</dbReference>
<evidence type="ECO:0000259" key="3">
    <source>
        <dbReference type="PROSITE" id="PS50086"/>
    </source>
</evidence>
<dbReference type="SUPFAM" id="SSF47923">
    <property type="entry name" value="Ypt/Rab-GAP domain of gyp1p"/>
    <property type="match status" value="2"/>
</dbReference>
<dbReference type="eggNOG" id="KOG1091">
    <property type="taxonomic scope" value="Eukaryota"/>
</dbReference>
<reference evidence="5" key="1">
    <citation type="journal article" date="2015" name="Genome Announc.">
        <title>Genome sequence of the AIDS-associated pathogen Penicillium marneffei (ATCC18224) and its near taxonomic relative Talaromyces stipitatus (ATCC10500).</title>
        <authorList>
            <person name="Nierman W.C."/>
            <person name="Fedorova-Abrams N.D."/>
            <person name="Andrianopoulos A."/>
        </authorList>
    </citation>
    <scope>NUCLEOTIDE SEQUENCE [LARGE SCALE GENOMIC DNA]</scope>
    <source>
        <strain evidence="5">ATCC 10500 / CBS 375.48 / QM 6759 / NRRL 1006</strain>
    </source>
</reference>
<feature type="compositionally biased region" description="Basic and acidic residues" evidence="2">
    <location>
        <begin position="707"/>
        <end position="721"/>
    </location>
</feature>